<feature type="coiled-coil region" evidence="1">
    <location>
        <begin position="855"/>
        <end position="931"/>
    </location>
</feature>
<feature type="coiled-coil region" evidence="1">
    <location>
        <begin position="270"/>
        <end position="451"/>
    </location>
</feature>
<protein>
    <submittedName>
        <fullName evidence="3">Centrosomal protein 128</fullName>
    </submittedName>
</protein>
<organism evidence="3 4">
    <name type="scientific">Ficedula albicollis</name>
    <name type="common">Collared flycatcher</name>
    <name type="synonym">Muscicapa albicollis</name>
    <dbReference type="NCBI Taxonomy" id="59894"/>
    <lineage>
        <taxon>Eukaryota</taxon>
        <taxon>Metazoa</taxon>
        <taxon>Chordata</taxon>
        <taxon>Craniata</taxon>
        <taxon>Vertebrata</taxon>
        <taxon>Euteleostomi</taxon>
        <taxon>Archelosauria</taxon>
        <taxon>Archosauria</taxon>
        <taxon>Dinosauria</taxon>
        <taxon>Saurischia</taxon>
        <taxon>Theropoda</taxon>
        <taxon>Coelurosauria</taxon>
        <taxon>Aves</taxon>
        <taxon>Neognathae</taxon>
        <taxon>Neoaves</taxon>
        <taxon>Telluraves</taxon>
        <taxon>Australaves</taxon>
        <taxon>Passeriformes</taxon>
        <taxon>Muscicapidae</taxon>
        <taxon>Ficedula</taxon>
    </lineage>
</organism>
<feature type="region of interest" description="Disordered" evidence="2">
    <location>
        <begin position="1"/>
        <end position="51"/>
    </location>
</feature>
<dbReference type="GeneTree" id="ENSGT00390000007020"/>
<gene>
    <name evidence="3" type="primary">CEP128</name>
</gene>
<evidence type="ECO:0000256" key="1">
    <source>
        <dbReference type="SAM" id="Coils"/>
    </source>
</evidence>
<dbReference type="GO" id="GO:0120103">
    <property type="term" value="C:centriolar subdistal appendage"/>
    <property type="evidence" value="ECO:0007669"/>
    <property type="project" value="Ensembl"/>
</dbReference>
<sequence>MAGPRPADSLSHGALRGPGARPADPAAGGRAASSSCHSGEVRRAGGARGRGGLASERCAVAHENKEECLTINSFKILMADSSSDSDNFLRGRIGRRPLRASHNRAQNYGAEEVKEKIHTLASTLQDTNRNLRHVDHLLGQYREYNKEQTKAITTLKETLEQSIGQLRSQRLTRNSVMRSASLSSLCPSDLDGEGTSGNRHFLPTSPLRGYGDSRGNKHRRSRSANVRFVHEADNVDQLHSFHQSLRDLSSEQLRLGDDISRELSRRNRTDAELRKTLEELSEKVTESQRQETVSERVERRLQEIEEEMRAERQLVERRQEQLGHVSLQLQEVLKKQDAKADETEELMRNKLVKYESKKHQLEQELEQSRKKLSESEDSREALLHQIEDLRSQLSRAEEERLELQHQISYAAMHRQSFQDVQDDDRRIRAVAERYEREKQDLEKHILELKAKLSHNAVMSEVEELKRCIERKDKEKAQLVMHIQVLTSDLENREKQQEKMLDQLKEIQDCYKACENERRQNELQSAELAQQAEESTKEAERYLTEFKHSEALRLEIEKKREDLKVRAQETIRQWKLKCKKLDREIEKQNQTISEMMNKSSQALKEKDDLKSQLLSAISQIENLRKELNDVLTKRAQQEELLHCKEVKLDEMESHQVSLEEEIKEIQGTVKKLENELKKQVVVQNQVQAEKEHLKTELANINLFHKKDQERLLEMQADVKNLSAIRVELTNRIAEEEKAKKELLKSLSDLQKQQESSHEEMISANRQLKMEREIHQQELADLRSELQNVKIKHEQNVQELMKLLKQEKDDAEAQIRMLKVICYFLSELIITLHLDFNFMDILFFQIKMEILEEKNIVKSQCRQLEKIKVECDKLTEELIQNKEENTKLKRKCEFVKQELEKKEKQISNEEDHLRKMSEARLQFKDQLRHLEMEQQSVLSMIGSEIDAACEIFSRDSMEKFKAISLTPTVLNDPHRWLAETKTKLQWLCEEVKERESKEKKLRCYLLQSREQLKHFTQIKETEHQSLFKQIKTQEKLLEEVHREKRELLEKTHRKEEEMGALQERIMALEMSTRVALNHLESVPEKLSLLEDCKDTEESRCRREMIEERYMKYKEIVSSLQQQLEDSKQRVSRVKDVKMNANISDIEVATQSSSWRSQNSFLCSSLLSSSGSLMKGMVPLDTSATKEDSTNVAVSEMKPQAEGGKQ</sequence>
<keyword evidence="4" id="KW-1185">Reference proteome</keyword>
<dbReference type="InterPro" id="IPR026652">
    <property type="entry name" value="CEP128"/>
</dbReference>
<dbReference type="GO" id="GO:0005794">
    <property type="term" value="C:Golgi apparatus"/>
    <property type="evidence" value="ECO:0007669"/>
    <property type="project" value="Ensembl"/>
</dbReference>
<keyword evidence="1" id="KW-0175">Coiled coil</keyword>
<feature type="compositionally biased region" description="Low complexity" evidence="2">
    <location>
        <begin position="13"/>
        <end position="32"/>
    </location>
</feature>
<dbReference type="AlphaFoldDB" id="A0A803WFV1"/>
<proteinExistence type="predicted"/>
<feature type="region of interest" description="Disordered" evidence="2">
    <location>
        <begin position="187"/>
        <end position="222"/>
    </location>
</feature>
<name>A0A803WFV1_FICAL</name>
<reference evidence="3" key="3">
    <citation type="submission" date="2025-09" db="UniProtKB">
        <authorList>
            <consortium name="Ensembl"/>
        </authorList>
    </citation>
    <scope>IDENTIFICATION</scope>
</reference>
<feature type="coiled-coil region" evidence="1">
    <location>
        <begin position="1100"/>
        <end position="1134"/>
    </location>
</feature>
<dbReference type="GO" id="GO:0010468">
    <property type="term" value="P:regulation of gene expression"/>
    <property type="evidence" value="ECO:0007669"/>
    <property type="project" value="Ensembl"/>
</dbReference>
<accession>A0A803WFV1</accession>
<dbReference type="Proteomes" id="UP000016665">
    <property type="component" value="Chromosome 5"/>
</dbReference>
<dbReference type="OMA" id="ITSTLQX"/>
<dbReference type="GO" id="GO:0008104">
    <property type="term" value="P:intracellular protein localization"/>
    <property type="evidence" value="ECO:0007669"/>
    <property type="project" value="Ensembl"/>
</dbReference>
<feature type="coiled-coil region" evidence="1">
    <location>
        <begin position="1028"/>
        <end position="1062"/>
    </location>
</feature>
<dbReference type="PANTHER" id="PTHR46657">
    <property type="entry name" value="CENTROSOMAL PROTEIN OF 128 KDA"/>
    <property type="match status" value="1"/>
</dbReference>
<dbReference type="Ensembl" id="ENSFALT00000030362.1">
    <property type="protein sequence ID" value="ENSFALP00000033857.1"/>
    <property type="gene ID" value="ENSFALG00000012552.2"/>
</dbReference>
<reference evidence="3" key="2">
    <citation type="submission" date="2025-08" db="UniProtKB">
        <authorList>
            <consortium name="Ensembl"/>
        </authorList>
    </citation>
    <scope>IDENTIFICATION</scope>
</reference>
<reference evidence="3 4" key="1">
    <citation type="journal article" date="2012" name="Nature">
        <title>The genomic landscape of species divergence in Ficedula flycatchers.</title>
        <authorList>
            <person name="Ellegren H."/>
            <person name="Smeds L."/>
            <person name="Burri R."/>
            <person name="Olason P.I."/>
            <person name="Backstrom N."/>
            <person name="Kawakami T."/>
            <person name="Kunstner A."/>
            <person name="Makinen H."/>
            <person name="Nadachowska-Brzyska K."/>
            <person name="Qvarnstrom A."/>
            <person name="Uebbing S."/>
            <person name="Wolf J.B."/>
        </authorList>
    </citation>
    <scope>NUCLEOTIDE SEQUENCE [LARGE SCALE GENOMIC DNA]</scope>
</reference>
<dbReference type="GO" id="GO:0000922">
    <property type="term" value="C:spindle pole"/>
    <property type="evidence" value="ECO:0007669"/>
    <property type="project" value="Ensembl"/>
</dbReference>
<evidence type="ECO:0000313" key="3">
    <source>
        <dbReference type="Ensembl" id="ENSFALP00000033857.1"/>
    </source>
</evidence>
<dbReference type="GO" id="GO:0005813">
    <property type="term" value="C:centrosome"/>
    <property type="evidence" value="ECO:0007669"/>
    <property type="project" value="Ensembl"/>
</dbReference>
<dbReference type="GO" id="GO:0031965">
    <property type="term" value="C:nuclear membrane"/>
    <property type="evidence" value="ECO:0007669"/>
    <property type="project" value="Ensembl"/>
</dbReference>
<evidence type="ECO:0000313" key="4">
    <source>
        <dbReference type="Proteomes" id="UP000016665"/>
    </source>
</evidence>
<dbReference type="GO" id="GO:0120316">
    <property type="term" value="P:sperm flagellum assembly"/>
    <property type="evidence" value="ECO:0007669"/>
    <property type="project" value="Ensembl"/>
</dbReference>
<dbReference type="GO" id="GO:0005814">
    <property type="term" value="C:centriole"/>
    <property type="evidence" value="ECO:0007669"/>
    <property type="project" value="Ensembl"/>
</dbReference>
<dbReference type="PANTHER" id="PTHR46657:SF1">
    <property type="entry name" value="CENTROSOMAL PROTEIN OF 128 KDA"/>
    <property type="match status" value="1"/>
</dbReference>
<feature type="region of interest" description="Disordered" evidence="2">
    <location>
        <begin position="1178"/>
        <end position="1203"/>
    </location>
</feature>
<feature type="coiled-coil region" evidence="1">
    <location>
        <begin position="717"/>
        <end position="819"/>
    </location>
</feature>
<feature type="coiled-coil region" evidence="1">
    <location>
        <begin position="486"/>
        <end position="688"/>
    </location>
</feature>
<evidence type="ECO:0000256" key="2">
    <source>
        <dbReference type="SAM" id="MobiDB-lite"/>
    </source>
</evidence>